<comment type="caution">
    <text evidence="2">The sequence shown here is derived from an EMBL/GenBank/DDBJ whole genome shotgun (WGS) entry which is preliminary data.</text>
</comment>
<protein>
    <submittedName>
        <fullName evidence="2">Uncharacterized protein</fullName>
    </submittedName>
</protein>
<feature type="region of interest" description="Disordered" evidence="1">
    <location>
        <begin position="1"/>
        <end position="30"/>
    </location>
</feature>
<evidence type="ECO:0000313" key="2">
    <source>
        <dbReference type="EMBL" id="EXX51763.1"/>
    </source>
</evidence>
<dbReference type="AlphaFoldDB" id="A0A015LAC3"/>
<evidence type="ECO:0000256" key="1">
    <source>
        <dbReference type="SAM" id="MobiDB-lite"/>
    </source>
</evidence>
<keyword evidence="3" id="KW-1185">Reference proteome</keyword>
<name>A0A015LAC3_RHIIW</name>
<feature type="region of interest" description="Disordered" evidence="1">
    <location>
        <begin position="132"/>
        <end position="167"/>
    </location>
</feature>
<dbReference type="EMBL" id="JEMT01029599">
    <property type="protein sequence ID" value="EXX51763.1"/>
    <property type="molecule type" value="Genomic_DNA"/>
</dbReference>
<feature type="compositionally biased region" description="Low complexity" evidence="1">
    <location>
        <begin position="148"/>
        <end position="160"/>
    </location>
</feature>
<evidence type="ECO:0000313" key="3">
    <source>
        <dbReference type="Proteomes" id="UP000022910"/>
    </source>
</evidence>
<organism evidence="2 3">
    <name type="scientific">Rhizophagus irregularis (strain DAOM 197198w)</name>
    <name type="common">Glomus intraradices</name>
    <dbReference type="NCBI Taxonomy" id="1432141"/>
    <lineage>
        <taxon>Eukaryota</taxon>
        <taxon>Fungi</taxon>
        <taxon>Fungi incertae sedis</taxon>
        <taxon>Mucoromycota</taxon>
        <taxon>Glomeromycotina</taxon>
        <taxon>Glomeromycetes</taxon>
        <taxon>Glomerales</taxon>
        <taxon>Glomeraceae</taxon>
        <taxon>Rhizophagus</taxon>
    </lineage>
</organism>
<reference evidence="2 3" key="1">
    <citation type="submission" date="2014-02" db="EMBL/GenBank/DDBJ databases">
        <title>Single nucleus genome sequencing reveals high similarity among nuclei of an endomycorrhizal fungus.</title>
        <authorList>
            <person name="Lin K."/>
            <person name="Geurts R."/>
            <person name="Zhang Z."/>
            <person name="Limpens E."/>
            <person name="Saunders D.G."/>
            <person name="Mu D."/>
            <person name="Pang E."/>
            <person name="Cao H."/>
            <person name="Cha H."/>
            <person name="Lin T."/>
            <person name="Zhou Q."/>
            <person name="Shang Y."/>
            <person name="Li Y."/>
            <person name="Ivanov S."/>
            <person name="Sharma T."/>
            <person name="Velzen R.V."/>
            <person name="Ruijter N.D."/>
            <person name="Aanen D.K."/>
            <person name="Win J."/>
            <person name="Kamoun S."/>
            <person name="Bisseling T."/>
            <person name="Huang S."/>
        </authorList>
    </citation>
    <scope>NUCLEOTIDE SEQUENCE [LARGE SCALE GENOMIC DNA]</scope>
    <source>
        <strain evidence="3">DAOM197198w</strain>
    </source>
</reference>
<accession>A0A015LAC3</accession>
<dbReference type="HOGENOM" id="CLU_1595402_0_0_1"/>
<dbReference type="Proteomes" id="UP000022910">
    <property type="component" value="Unassembled WGS sequence"/>
</dbReference>
<proteinExistence type="predicted"/>
<gene>
    <name evidence="2" type="ORF">RirG_258890</name>
</gene>
<feature type="region of interest" description="Disordered" evidence="1">
    <location>
        <begin position="46"/>
        <end position="69"/>
    </location>
</feature>
<sequence>MYNKKIPKSYIYSPSEEPMRPMRPPVRPINGYDRYERERILRPRRYAGPPERVVRGGMRGASRITRSSRDSWREYSMRGRSLREEVGLRGGRGGRSEYWGIRGRDVREWRSVPYGELGRRERNLRADVGYRGRGFSMRGMRGGRGIRSRGIPRGPRGYSPRIRRDES</sequence>
<dbReference type="OrthoDB" id="2437410at2759"/>